<proteinExistence type="predicted"/>
<name>A0A543A5P8_9ACTN</name>
<dbReference type="AlphaFoldDB" id="A0A543A5P8"/>
<keyword evidence="1" id="KW-0472">Membrane</keyword>
<dbReference type="Proteomes" id="UP000320209">
    <property type="component" value="Unassembled WGS sequence"/>
</dbReference>
<dbReference type="RefSeq" id="WP_141779960.1">
    <property type="nucleotide sequence ID" value="NZ_VFOV01000001.1"/>
</dbReference>
<keyword evidence="3" id="KW-1185">Reference proteome</keyword>
<dbReference type="OrthoDB" id="3827523at2"/>
<protein>
    <submittedName>
        <fullName evidence="2">Uncharacterized protein</fullName>
    </submittedName>
</protein>
<gene>
    <name evidence="2" type="ORF">FB381_1797</name>
</gene>
<organism evidence="2 3">
    <name type="scientific">Nocardioides albertanoniae</name>
    <dbReference type="NCBI Taxonomy" id="1175486"/>
    <lineage>
        <taxon>Bacteria</taxon>
        <taxon>Bacillati</taxon>
        <taxon>Actinomycetota</taxon>
        <taxon>Actinomycetes</taxon>
        <taxon>Propionibacteriales</taxon>
        <taxon>Nocardioidaceae</taxon>
        <taxon>Nocardioides</taxon>
    </lineage>
</organism>
<comment type="caution">
    <text evidence="2">The sequence shown here is derived from an EMBL/GenBank/DDBJ whole genome shotgun (WGS) entry which is preliminary data.</text>
</comment>
<reference evidence="2 3" key="1">
    <citation type="submission" date="2019-06" db="EMBL/GenBank/DDBJ databases">
        <title>Sequencing the genomes of 1000 actinobacteria strains.</title>
        <authorList>
            <person name="Klenk H.-P."/>
        </authorList>
    </citation>
    <scope>NUCLEOTIDE SEQUENCE [LARGE SCALE GENOMIC DNA]</scope>
    <source>
        <strain evidence="2 3">DSM 25218</strain>
    </source>
</reference>
<feature type="transmembrane region" description="Helical" evidence="1">
    <location>
        <begin position="56"/>
        <end position="78"/>
    </location>
</feature>
<sequence length="194" mass="21191">MTPRVIRFDRVVTLLVAVLLVVAGLLLVDWHYRWVLTSYPAELSTDPVREVVAASWFPWAFAAAGILLGLLGLVWLLAHLRRRGPSTLRLRASDETGRVQADLRSIADAAAGRLQQMAALTGVTGTVATIRSRPVILLHGRIDPIASAASIADAAEICAREVAAAFPDQPITCRVLIDSPRRGRSRQQSQMRVR</sequence>
<keyword evidence="1" id="KW-1133">Transmembrane helix</keyword>
<dbReference type="EMBL" id="VFOV01000001">
    <property type="protein sequence ID" value="TQL67909.1"/>
    <property type="molecule type" value="Genomic_DNA"/>
</dbReference>
<evidence type="ECO:0000313" key="2">
    <source>
        <dbReference type="EMBL" id="TQL67909.1"/>
    </source>
</evidence>
<evidence type="ECO:0000256" key="1">
    <source>
        <dbReference type="SAM" id="Phobius"/>
    </source>
</evidence>
<accession>A0A543A5P8</accession>
<evidence type="ECO:0000313" key="3">
    <source>
        <dbReference type="Proteomes" id="UP000320209"/>
    </source>
</evidence>
<keyword evidence="1" id="KW-0812">Transmembrane</keyword>
<feature type="transmembrane region" description="Helical" evidence="1">
    <location>
        <begin position="12"/>
        <end position="32"/>
    </location>
</feature>